<keyword evidence="4" id="KW-1185">Reference proteome</keyword>
<comment type="caution">
    <text evidence="3">The sequence shown here is derived from an EMBL/GenBank/DDBJ whole genome shotgun (WGS) entry which is preliminary data.</text>
</comment>
<dbReference type="Proteomes" id="UP001303760">
    <property type="component" value="Unassembled WGS sequence"/>
</dbReference>
<sequence>MAAVDQRADTSEKVVDGSLWDRAYDALQNEEPDRIAAYEDLLSKALAWAQLRTLPAPNEIEDVDKLTKHIPQDPVARRVKLKKITELGLEHMKQKKISTTLLGHEIVLQDVVANIAGVVEWAEDFIKETVKDLPYASIVIAGVSLVLPLLTNPPKDEAANQDGFTYVTSQMRYYVAMESLLLAEDMKADLKADLTDRLVGLYKLIIDFQVQSVIRFYRSRTKNFFRGTINYDGWEQKLQDIKDGDKELVSKLETAMSATSLQELKRLAREAEHSRTTLDNLLDTLQKIERHMSDGETRACLEALQASDPRDDKARIELDKGGLLRDSYHWVLTQVDFQRWRDDGHGQLLWIRGDPGKGKTMLLCGIIDELKTTAPTANISFFFCQATDARINNATAVLRGLIYMLVTQQPALVSHLRESYDGFGKQRFEGPNSWVALSKIFTRILEDPHLRGTYLIIDALDECTRDLGLLLDLVARKSSAYSSVKWIVSSRNWPSIEKGLNTATQKVRLSLELNEESVSAAVTTYVRFKVEGLAKRNKYSNDTRDAVERYLSTNAHGTFLWVALVCQELATIPGWKTQKKLAAFPPGLDALYRRMMDQICNFEDTEDTTLCKRILAIVSVVYRPITLDELTALVDTLEGVSGNYEVLAEIVGLCGSFLTLRERTTSFVHQSAKDFLLKQARDEIFPSGVEDVHHTIFSRSLRVMRETLRRDIYKLGAPGFSIDKVRPPDPDPLAAVRYSCVYWINHLRDCNPKKNTNGDLQDGGLIDTFLCEKYLNWLEALSLLKSISEGVASVLGLEGLFKVSFRW</sequence>
<accession>A0AAN7H308</accession>
<evidence type="ECO:0000259" key="2">
    <source>
        <dbReference type="PROSITE" id="PS50837"/>
    </source>
</evidence>
<evidence type="ECO:0000313" key="4">
    <source>
        <dbReference type="Proteomes" id="UP001303760"/>
    </source>
</evidence>
<dbReference type="Pfam" id="PF24883">
    <property type="entry name" value="NPHP3_N"/>
    <property type="match status" value="1"/>
</dbReference>
<dbReference type="Gene3D" id="3.40.50.300">
    <property type="entry name" value="P-loop containing nucleotide triphosphate hydrolases"/>
    <property type="match status" value="1"/>
</dbReference>
<organism evidence="3 4">
    <name type="scientific">Achaetomium macrosporum</name>
    <dbReference type="NCBI Taxonomy" id="79813"/>
    <lineage>
        <taxon>Eukaryota</taxon>
        <taxon>Fungi</taxon>
        <taxon>Dikarya</taxon>
        <taxon>Ascomycota</taxon>
        <taxon>Pezizomycotina</taxon>
        <taxon>Sordariomycetes</taxon>
        <taxon>Sordariomycetidae</taxon>
        <taxon>Sordariales</taxon>
        <taxon>Chaetomiaceae</taxon>
        <taxon>Achaetomium</taxon>
    </lineage>
</organism>
<proteinExistence type="predicted"/>
<dbReference type="PANTHER" id="PTHR10039:SF14">
    <property type="entry name" value="NACHT DOMAIN-CONTAINING PROTEIN"/>
    <property type="match status" value="1"/>
</dbReference>
<evidence type="ECO:0000313" key="3">
    <source>
        <dbReference type="EMBL" id="KAK4232906.1"/>
    </source>
</evidence>
<reference evidence="3" key="2">
    <citation type="submission" date="2023-05" db="EMBL/GenBank/DDBJ databases">
        <authorList>
            <consortium name="Lawrence Berkeley National Laboratory"/>
            <person name="Steindorff A."/>
            <person name="Hensen N."/>
            <person name="Bonometti L."/>
            <person name="Westerberg I."/>
            <person name="Brannstrom I.O."/>
            <person name="Guillou S."/>
            <person name="Cros-Aarteil S."/>
            <person name="Calhoun S."/>
            <person name="Haridas S."/>
            <person name="Kuo A."/>
            <person name="Mondo S."/>
            <person name="Pangilinan J."/>
            <person name="Riley R."/>
            <person name="Labutti K."/>
            <person name="Andreopoulos B."/>
            <person name="Lipzen A."/>
            <person name="Chen C."/>
            <person name="Yanf M."/>
            <person name="Daum C."/>
            <person name="Ng V."/>
            <person name="Clum A."/>
            <person name="Ohm R."/>
            <person name="Martin F."/>
            <person name="Silar P."/>
            <person name="Natvig D."/>
            <person name="Lalanne C."/>
            <person name="Gautier V."/>
            <person name="Ament-Velasquez S.L."/>
            <person name="Kruys A."/>
            <person name="Hutchinson M.I."/>
            <person name="Powell A.J."/>
            <person name="Barry K."/>
            <person name="Miller A.N."/>
            <person name="Grigoriev I.V."/>
            <person name="Debuchy R."/>
            <person name="Gladieux P."/>
            <person name="Thoren M.H."/>
            <person name="Johannesson H."/>
        </authorList>
    </citation>
    <scope>NUCLEOTIDE SEQUENCE</scope>
    <source>
        <strain evidence="3">CBS 532.94</strain>
    </source>
</reference>
<dbReference type="InterPro" id="IPR031359">
    <property type="entry name" value="NACHT_N"/>
</dbReference>
<reference evidence="3" key="1">
    <citation type="journal article" date="2023" name="Mol. Phylogenet. Evol.">
        <title>Genome-scale phylogeny and comparative genomics of the fungal order Sordariales.</title>
        <authorList>
            <person name="Hensen N."/>
            <person name="Bonometti L."/>
            <person name="Westerberg I."/>
            <person name="Brannstrom I.O."/>
            <person name="Guillou S."/>
            <person name="Cros-Aarteil S."/>
            <person name="Calhoun S."/>
            <person name="Haridas S."/>
            <person name="Kuo A."/>
            <person name="Mondo S."/>
            <person name="Pangilinan J."/>
            <person name="Riley R."/>
            <person name="LaButti K."/>
            <person name="Andreopoulos B."/>
            <person name="Lipzen A."/>
            <person name="Chen C."/>
            <person name="Yan M."/>
            <person name="Daum C."/>
            <person name="Ng V."/>
            <person name="Clum A."/>
            <person name="Steindorff A."/>
            <person name="Ohm R.A."/>
            <person name="Martin F."/>
            <person name="Silar P."/>
            <person name="Natvig D.O."/>
            <person name="Lalanne C."/>
            <person name="Gautier V."/>
            <person name="Ament-Velasquez S.L."/>
            <person name="Kruys A."/>
            <person name="Hutchinson M.I."/>
            <person name="Powell A.J."/>
            <person name="Barry K."/>
            <person name="Miller A.N."/>
            <person name="Grigoriev I.V."/>
            <person name="Debuchy R."/>
            <person name="Gladieux P."/>
            <person name="Hiltunen Thoren M."/>
            <person name="Johannesson H."/>
        </authorList>
    </citation>
    <scope>NUCLEOTIDE SEQUENCE</scope>
    <source>
        <strain evidence="3">CBS 532.94</strain>
    </source>
</reference>
<dbReference type="InterPro" id="IPR054471">
    <property type="entry name" value="GPIID_WHD"/>
</dbReference>
<keyword evidence="1" id="KW-0677">Repeat</keyword>
<dbReference type="PANTHER" id="PTHR10039">
    <property type="entry name" value="AMELOGENIN"/>
    <property type="match status" value="1"/>
</dbReference>
<dbReference type="InterPro" id="IPR056884">
    <property type="entry name" value="NPHP3-like_N"/>
</dbReference>
<dbReference type="Pfam" id="PF22939">
    <property type="entry name" value="WHD_GPIID"/>
    <property type="match status" value="1"/>
</dbReference>
<protein>
    <submittedName>
        <fullName evidence="3">NACHT domain-containing protein</fullName>
    </submittedName>
</protein>
<feature type="domain" description="NACHT" evidence="2">
    <location>
        <begin position="347"/>
        <end position="567"/>
    </location>
</feature>
<name>A0AAN7H308_9PEZI</name>
<dbReference type="FunFam" id="3.40.50.300:FF:001638">
    <property type="entry name" value="NACHT and WD40 domain protein"/>
    <property type="match status" value="1"/>
</dbReference>
<dbReference type="InterPro" id="IPR007111">
    <property type="entry name" value="NACHT_NTPase"/>
</dbReference>
<dbReference type="Pfam" id="PF17100">
    <property type="entry name" value="NACHT_N"/>
    <property type="match status" value="1"/>
</dbReference>
<dbReference type="SUPFAM" id="SSF52540">
    <property type="entry name" value="P-loop containing nucleoside triphosphate hydrolases"/>
    <property type="match status" value="1"/>
</dbReference>
<dbReference type="EMBL" id="MU860781">
    <property type="protein sequence ID" value="KAK4232906.1"/>
    <property type="molecule type" value="Genomic_DNA"/>
</dbReference>
<evidence type="ECO:0000256" key="1">
    <source>
        <dbReference type="ARBA" id="ARBA00022737"/>
    </source>
</evidence>
<dbReference type="InterPro" id="IPR027417">
    <property type="entry name" value="P-loop_NTPase"/>
</dbReference>
<dbReference type="AlphaFoldDB" id="A0AAN7H308"/>
<dbReference type="PROSITE" id="PS50837">
    <property type="entry name" value="NACHT"/>
    <property type="match status" value="1"/>
</dbReference>
<gene>
    <name evidence="3" type="ORF">C8A03DRAFT_39435</name>
</gene>